<organism evidence="1 2">
    <name type="scientific">Aporhodopirellula aestuarii</name>
    <dbReference type="NCBI Taxonomy" id="2950107"/>
    <lineage>
        <taxon>Bacteria</taxon>
        <taxon>Pseudomonadati</taxon>
        <taxon>Planctomycetota</taxon>
        <taxon>Planctomycetia</taxon>
        <taxon>Pirellulales</taxon>
        <taxon>Pirellulaceae</taxon>
        <taxon>Aporhodopirellula</taxon>
    </lineage>
</organism>
<gene>
    <name evidence="1" type="ORF">NB063_10570</name>
</gene>
<accession>A0ABT0U2F5</accession>
<protein>
    <submittedName>
        <fullName evidence="1">Uncharacterized protein</fullName>
    </submittedName>
</protein>
<sequence length="72" mass="8302">MSKPSSSSHEESDRHETVRTLFNQAFAMEETERRWFLQTLEDRDIAADVERLLESSACCGTFRDKNSSCDGR</sequence>
<proteinExistence type="predicted"/>
<keyword evidence="2" id="KW-1185">Reference proteome</keyword>
<dbReference type="RefSeq" id="WP_250928693.1">
    <property type="nucleotide sequence ID" value="NZ_JAMQBK010000028.1"/>
</dbReference>
<dbReference type="EMBL" id="JAMQBK010000028">
    <property type="protein sequence ID" value="MCM2371052.1"/>
    <property type="molecule type" value="Genomic_DNA"/>
</dbReference>
<dbReference type="Proteomes" id="UP001202961">
    <property type="component" value="Unassembled WGS sequence"/>
</dbReference>
<name>A0ABT0U2F5_9BACT</name>
<evidence type="ECO:0000313" key="1">
    <source>
        <dbReference type="EMBL" id="MCM2371052.1"/>
    </source>
</evidence>
<comment type="caution">
    <text evidence="1">The sequence shown here is derived from an EMBL/GenBank/DDBJ whole genome shotgun (WGS) entry which is preliminary data.</text>
</comment>
<reference evidence="1 2" key="1">
    <citation type="journal article" date="2022" name="Syst. Appl. Microbiol.">
        <title>Rhodopirellula aestuarii sp. nov., a novel member of the genus Rhodopirellula isolated from brackish sediments collected in the Tagus River estuary, Portugal.</title>
        <authorList>
            <person name="Vitorino I.R."/>
            <person name="Klimek D."/>
            <person name="Calusinska M."/>
            <person name="Lobo-da-Cunha A."/>
            <person name="Vasconcelos V."/>
            <person name="Lage O.M."/>
        </authorList>
    </citation>
    <scope>NUCLEOTIDE SEQUENCE [LARGE SCALE GENOMIC DNA]</scope>
    <source>
        <strain evidence="1 2">ICT_H3.1</strain>
    </source>
</reference>
<evidence type="ECO:0000313" key="2">
    <source>
        <dbReference type="Proteomes" id="UP001202961"/>
    </source>
</evidence>